<accession>A0A644TVM4</accession>
<dbReference type="SUPFAM" id="SSF102215">
    <property type="entry name" value="Creatininase"/>
    <property type="match status" value="1"/>
</dbReference>
<dbReference type="GO" id="GO:0009231">
    <property type="term" value="P:riboflavin biosynthetic process"/>
    <property type="evidence" value="ECO:0007669"/>
    <property type="project" value="TreeGrafter"/>
</dbReference>
<dbReference type="Gene3D" id="3.40.50.10310">
    <property type="entry name" value="Creatininase"/>
    <property type="match status" value="1"/>
</dbReference>
<dbReference type="InterPro" id="IPR024087">
    <property type="entry name" value="Creatininase-like_sf"/>
</dbReference>
<comment type="caution">
    <text evidence="5">The sequence shown here is derived from an EMBL/GenBank/DDBJ whole genome shotgun (WGS) entry which is preliminary data.</text>
</comment>
<keyword evidence="2" id="KW-0479">Metal-binding</keyword>
<protein>
    <submittedName>
        <fullName evidence="5">Creatinine amidohydrolase</fullName>
        <ecNumber evidence="5">3.5.2.10</ecNumber>
    </submittedName>
</protein>
<keyword evidence="4" id="KW-0862">Zinc</keyword>
<organism evidence="5">
    <name type="scientific">bioreactor metagenome</name>
    <dbReference type="NCBI Taxonomy" id="1076179"/>
    <lineage>
        <taxon>unclassified sequences</taxon>
        <taxon>metagenomes</taxon>
        <taxon>ecological metagenomes</taxon>
    </lineage>
</organism>
<name>A0A644TVM4_9ZZZZ</name>
<dbReference type="GO" id="GO:0016811">
    <property type="term" value="F:hydrolase activity, acting on carbon-nitrogen (but not peptide) bonds, in linear amides"/>
    <property type="evidence" value="ECO:0007669"/>
    <property type="project" value="TreeGrafter"/>
</dbReference>
<dbReference type="PANTHER" id="PTHR35005">
    <property type="entry name" value="3-DEHYDRO-SCYLLO-INOSOSE HYDROLASE"/>
    <property type="match status" value="1"/>
</dbReference>
<dbReference type="AlphaFoldDB" id="A0A644TVM4"/>
<evidence type="ECO:0000256" key="3">
    <source>
        <dbReference type="ARBA" id="ARBA00022801"/>
    </source>
</evidence>
<evidence type="ECO:0000256" key="4">
    <source>
        <dbReference type="ARBA" id="ARBA00022833"/>
    </source>
</evidence>
<evidence type="ECO:0000313" key="5">
    <source>
        <dbReference type="EMBL" id="MPL70689.1"/>
    </source>
</evidence>
<dbReference type="Pfam" id="PF02633">
    <property type="entry name" value="Creatininase"/>
    <property type="match status" value="1"/>
</dbReference>
<evidence type="ECO:0000256" key="1">
    <source>
        <dbReference type="ARBA" id="ARBA00001947"/>
    </source>
</evidence>
<dbReference type="PANTHER" id="PTHR35005:SF1">
    <property type="entry name" value="2-AMINO-5-FORMYLAMINO-6-RIBOSYLAMINOPYRIMIDIN-4(3H)-ONE 5'-MONOPHOSPHATE DEFORMYLASE"/>
    <property type="match status" value="1"/>
</dbReference>
<sequence length="243" mass="26489">MYVSKLTSARFKELAGKIDTVIIPVGSLEAHGMHCPLGTDNIIPERLCSDLEAKIGGDVLIAPSLNYGYTPSLMKFPGTITIPAETILSMYTEIACGFVRWGAKYIVFMNGHGGNIPMLTIACDRVAKVGGYALAISWWTTFSADILKICNTQGHAGEDETSLILAVDASLVDDSKRSVHMQKSFCAPLSGPDMVDHRLPGAMNGDSKAATVKKGEDMFEMILTKNLEFIRRLREKDFTNPII</sequence>
<reference evidence="5" key="1">
    <citation type="submission" date="2019-08" db="EMBL/GenBank/DDBJ databases">
        <authorList>
            <person name="Kucharzyk K."/>
            <person name="Murdoch R.W."/>
            <person name="Higgins S."/>
            <person name="Loffler F."/>
        </authorList>
    </citation>
    <scope>NUCLEOTIDE SEQUENCE</scope>
</reference>
<dbReference type="InterPro" id="IPR003785">
    <property type="entry name" value="Creatininase/forma_Hydrolase"/>
</dbReference>
<keyword evidence="3 5" id="KW-0378">Hydrolase</keyword>
<gene>
    <name evidence="5" type="primary">crnA_5</name>
    <name evidence="5" type="ORF">SDC9_16449</name>
</gene>
<proteinExistence type="predicted"/>
<dbReference type="GO" id="GO:0047789">
    <property type="term" value="F:creatininase activity"/>
    <property type="evidence" value="ECO:0007669"/>
    <property type="project" value="UniProtKB-EC"/>
</dbReference>
<dbReference type="EMBL" id="VSSQ01000054">
    <property type="protein sequence ID" value="MPL70689.1"/>
    <property type="molecule type" value="Genomic_DNA"/>
</dbReference>
<dbReference type="EC" id="3.5.2.10" evidence="5"/>
<comment type="cofactor">
    <cofactor evidence="1">
        <name>Zn(2+)</name>
        <dbReference type="ChEBI" id="CHEBI:29105"/>
    </cofactor>
</comment>
<evidence type="ECO:0000256" key="2">
    <source>
        <dbReference type="ARBA" id="ARBA00022723"/>
    </source>
</evidence>
<dbReference type="GO" id="GO:0046872">
    <property type="term" value="F:metal ion binding"/>
    <property type="evidence" value="ECO:0007669"/>
    <property type="project" value="UniProtKB-KW"/>
</dbReference>